<sequence>MRQLRQSQNRKKPRQGEYIMDRLKKQLNFIMEVDKLKEIFRQSIVSSGSRRENDAEHSWHIALMAILLSEHANERVDVLRVVKMLLLHDIVEIDAGDTYNYDEEALLDKRQREEAAAKRLFGLLPDDQRDEFMELWEEFERRATPESRYAAALDRLQPMLLNYMTKGKSWIDHGITSEMVFRKNRHIEEGSEALWGFTEDMLGECIERGYLKK</sequence>
<evidence type="ECO:0000256" key="5">
    <source>
        <dbReference type="ARBA" id="ARBA00012964"/>
    </source>
</evidence>
<reference evidence="9 10" key="1">
    <citation type="journal article" date="2014" name="Genome Announc.">
        <title>Complete Genome Sequence of Amino Acid-Utilizing Eubacterium acidaminophilum al-2 (DSM 3953).</title>
        <authorList>
            <person name="Poehlein A."/>
            <person name="Andreesen J.R."/>
            <person name="Daniel R."/>
        </authorList>
    </citation>
    <scope>NUCLEOTIDE SEQUENCE [LARGE SCALE GENOMIC DNA]</scope>
    <source>
        <strain evidence="9 10">DSM 3953</strain>
        <plasmid evidence="10">Plasmid EAL2_808p</plasmid>
    </source>
</reference>
<dbReference type="GO" id="GO:0005737">
    <property type="term" value="C:cytoplasm"/>
    <property type="evidence" value="ECO:0007669"/>
    <property type="project" value="TreeGrafter"/>
</dbReference>
<gene>
    <name evidence="9" type="ORF">EAL2_808p00560</name>
</gene>
<evidence type="ECO:0000256" key="4">
    <source>
        <dbReference type="ARBA" id="ARBA00011738"/>
    </source>
</evidence>
<dbReference type="eggNOG" id="COG1896">
    <property type="taxonomic scope" value="Bacteria"/>
</dbReference>
<dbReference type="GO" id="GO:0046872">
    <property type="term" value="F:metal ion binding"/>
    <property type="evidence" value="ECO:0007669"/>
    <property type="project" value="UniProtKB-KW"/>
</dbReference>
<keyword evidence="7 9" id="KW-0378">Hydrolase</keyword>
<dbReference type="InterPro" id="IPR039356">
    <property type="entry name" value="YfbR/HDDC2"/>
</dbReference>
<dbReference type="HOGENOM" id="CLU_039453_5_1_9"/>
<feature type="domain" description="HD" evidence="8">
    <location>
        <begin position="33"/>
        <end position="195"/>
    </location>
</feature>
<comment type="catalytic activity">
    <reaction evidence="1">
        <text>a 2'-deoxyribonucleoside 5'-phosphate + H2O = a 2'-deoxyribonucleoside + phosphate</text>
        <dbReference type="Rhea" id="RHEA:36167"/>
        <dbReference type="ChEBI" id="CHEBI:15377"/>
        <dbReference type="ChEBI" id="CHEBI:18274"/>
        <dbReference type="ChEBI" id="CHEBI:43474"/>
        <dbReference type="ChEBI" id="CHEBI:65317"/>
        <dbReference type="EC" id="3.1.3.89"/>
    </reaction>
</comment>
<comment type="cofactor">
    <cofactor evidence="2">
        <name>Mn(2+)</name>
        <dbReference type="ChEBI" id="CHEBI:29035"/>
    </cofactor>
</comment>
<evidence type="ECO:0000313" key="9">
    <source>
        <dbReference type="EMBL" id="AHM57563.1"/>
    </source>
</evidence>
<dbReference type="GO" id="GO:0002953">
    <property type="term" value="F:5'-deoxynucleotidase activity"/>
    <property type="evidence" value="ECO:0007669"/>
    <property type="project" value="UniProtKB-EC"/>
</dbReference>
<dbReference type="CDD" id="cd00077">
    <property type="entry name" value="HDc"/>
    <property type="match status" value="1"/>
</dbReference>
<dbReference type="KEGG" id="eac:EAL2_808p00560"/>
<evidence type="ECO:0000256" key="2">
    <source>
        <dbReference type="ARBA" id="ARBA00001936"/>
    </source>
</evidence>
<dbReference type="PANTHER" id="PTHR11845:SF13">
    <property type="entry name" value="5'-DEOXYNUCLEOTIDASE HDDC2"/>
    <property type="match status" value="1"/>
</dbReference>
<accession>W8TI95</accession>
<evidence type="ECO:0000313" key="10">
    <source>
        <dbReference type="Proteomes" id="UP000019591"/>
    </source>
</evidence>
<keyword evidence="9" id="KW-0614">Plasmid</keyword>
<evidence type="ECO:0000256" key="1">
    <source>
        <dbReference type="ARBA" id="ARBA00001638"/>
    </source>
</evidence>
<protein>
    <recommendedName>
        <fullName evidence="5">5'-deoxynucleotidase</fullName>
        <ecNumber evidence="5">3.1.3.89</ecNumber>
    </recommendedName>
</protein>
<dbReference type="InterPro" id="IPR006674">
    <property type="entry name" value="HD_domain"/>
</dbReference>
<evidence type="ECO:0000256" key="6">
    <source>
        <dbReference type="ARBA" id="ARBA00022723"/>
    </source>
</evidence>
<dbReference type="InterPro" id="IPR003607">
    <property type="entry name" value="HD/PDEase_dom"/>
</dbReference>
<dbReference type="SUPFAM" id="SSF109604">
    <property type="entry name" value="HD-domain/PDEase-like"/>
    <property type="match status" value="1"/>
</dbReference>
<comment type="cofactor">
    <cofactor evidence="3">
        <name>Co(2+)</name>
        <dbReference type="ChEBI" id="CHEBI:48828"/>
    </cofactor>
</comment>
<comment type="subunit">
    <text evidence="4">Homodimer.</text>
</comment>
<dbReference type="Proteomes" id="UP000019591">
    <property type="component" value="Plasmid EAL2_808p"/>
</dbReference>
<evidence type="ECO:0000256" key="7">
    <source>
        <dbReference type="ARBA" id="ARBA00022801"/>
    </source>
</evidence>
<evidence type="ECO:0000256" key="3">
    <source>
        <dbReference type="ARBA" id="ARBA00001941"/>
    </source>
</evidence>
<proteinExistence type="predicted"/>
<organism evidence="9 10">
    <name type="scientific">Peptoclostridium acidaminophilum DSM 3953</name>
    <dbReference type="NCBI Taxonomy" id="1286171"/>
    <lineage>
        <taxon>Bacteria</taxon>
        <taxon>Bacillati</taxon>
        <taxon>Bacillota</taxon>
        <taxon>Clostridia</taxon>
        <taxon>Peptostreptococcales</taxon>
        <taxon>Peptoclostridiaceae</taxon>
        <taxon>Peptoclostridium</taxon>
    </lineage>
</organism>
<dbReference type="PANTHER" id="PTHR11845">
    <property type="entry name" value="5'-DEOXYNUCLEOTIDASE HDDC2"/>
    <property type="match status" value="1"/>
</dbReference>
<dbReference type="EMBL" id="CP007453">
    <property type="protein sequence ID" value="AHM57563.1"/>
    <property type="molecule type" value="Genomic_DNA"/>
</dbReference>
<dbReference type="PATRIC" id="fig|1286171.3.peg.2234"/>
<dbReference type="Pfam" id="PF13023">
    <property type="entry name" value="HD_3"/>
    <property type="match status" value="1"/>
</dbReference>
<dbReference type="Gene3D" id="1.10.3210.10">
    <property type="entry name" value="Hypothetical protein af1432"/>
    <property type="match status" value="1"/>
</dbReference>
<keyword evidence="6" id="KW-0479">Metal-binding</keyword>
<keyword evidence="10" id="KW-1185">Reference proteome</keyword>
<geneLocation type="plasmid" evidence="9 10">
    <name>EAL2_808p</name>
</geneLocation>
<dbReference type="EC" id="3.1.3.89" evidence="5"/>
<name>W8TI95_PEPAC</name>
<dbReference type="AlphaFoldDB" id="W8TI95"/>
<evidence type="ECO:0000259" key="8">
    <source>
        <dbReference type="Pfam" id="PF13023"/>
    </source>
</evidence>